<sequence>MPPAPPPTRLSVCEMGLVPLTCTTSSDLPLSPMSTSGGSSFIFGHWSDHNPMSSAGPWTSINAMSATAVTSLNIDGKRDSTPEFLSLYDGYDPMEQYTKCQEDVTTAIVGIVFDKSIVGLNGLISPSDLAKLLKYRSKATQYGIWQRRKWYRRPSLSCQ</sequence>
<reference evidence="1 2" key="1">
    <citation type="submission" date="2024-09" db="EMBL/GenBank/DDBJ databases">
        <title>Rethinking Asexuality: The Enigmatic Case of Functional Sexual Genes in Lepraria (Stereocaulaceae).</title>
        <authorList>
            <person name="Doellman M."/>
            <person name="Sun Y."/>
            <person name="Barcenas-Pena A."/>
            <person name="Lumbsch H.T."/>
            <person name="Grewe F."/>
        </authorList>
    </citation>
    <scope>NUCLEOTIDE SEQUENCE [LARGE SCALE GENOMIC DNA]</scope>
    <source>
        <strain evidence="1 2">Grewe 0041</strain>
    </source>
</reference>
<proteinExistence type="predicted"/>
<dbReference type="Proteomes" id="UP001590951">
    <property type="component" value="Unassembled WGS sequence"/>
</dbReference>
<organism evidence="1 2">
    <name type="scientific">Lepraria finkii</name>
    <dbReference type="NCBI Taxonomy" id="1340010"/>
    <lineage>
        <taxon>Eukaryota</taxon>
        <taxon>Fungi</taxon>
        <taxon>Dikarya</taxon>
        <taxon>Ascomycota</taxon>
        <taxon>Pezizomycotina</taxon>
        <taxon>Lecanoromycetes</taxon>
        <taxon>OSLEUM clade</taxon>
        <taxon>Lecanoromycetidae</taxon>
        <taxon>Lecanorales</taxon>
        <taxon>Lecanorineae</taxon>
        <taxon>Stereocaulaceae</taxon>
        <taxon>Lepraria</taxon>
    </lineage>
</organism>
<evidence type="ECO:0000313" key="1">
    <source>
        <dbReference type="EMBL" id="KAL2053344.1"/>
    </source>
</evidence>
<comment type="caution">
    <text evidence="1">The sequence shown here is derived from an EMBL/GenBank/DDBJ whole genome shotgun (WGS) entry which is preliminary data.</text>
</comment>
<protein>
    <submittedName>
        <fullName evidence="1">Uncharacterized protein</fullName>
    </submittedName>
</protein>
<evidence type="ECO:0000313" key="2">
    <source>
        <dbReference type="Proteomes" id="UP001590951"/>
    </source>
</evidence>
<accession>A0ABR4B8Z9</accession>
<name>A0ABR4B8Z9_9LECA</name>
<gene>
    <name evidence="1" type="ORF">ABVK25_006338</name>
</gene>
<keyword evidence="2" id="KW-1185">Reference proteome</keyword>
<dbReference type="EMBL" id="JBHFEH010000021">
    <property type="protein sequence ID" value="KAL2053344.1"/>
    <property type="molecule type" value="Genomic_DNA"/>
</dbReference>